<keyword evidence="8" id="KW-0472">Membrane</keyword>
<proteinExistence type="inferred from homology"/>
<dbReference type="SMART" id="SM00283">
    <property type="entry name" value="MA"/>
    <property type="match status" value="1"/>
</dbReference>
<dbReference type="PRINTS" id="PR00260">
    <property type="entry name" value="CHEMTRNSDUCR"/>
</dbReference>
<dbReference type="EMBL" id="DAAGNR010000002">
    <property type="protein sequence ID" value="HAB3818949.1"/>
    <property type="molecule type" value="Genomic_DNA"/>
</dbReference>
<dbReference type="GO" id="GO:0006935">
    <property type="term" value="P:chemotaxis"/>
    <property type="evidence" value="ECO:0007669"/>
    <property type="project" value="UniProtKB-KW"/>
</dbReference>
<organism evidence="16">
    <name type="scientific">Salmonella enterica I</name>
    <dbReference type="NCBI Taxonomy" id="59201"/>
    <lineage>
        <taxon>Bacteria</taxon>
        <taxon>Pseudomonadati</taxon>
        <taxon>Pseudomonadota</taxon>
        <taxon>Gammaproteobacteria</taxon>
        <taxon>Enterobacterales</taxon>
        <taxon>Enterobacteriaceae</taxon>
        <taxon>Salmonella</taxon>
    </lineage>
</organism>
<evidence type="ECO:0000256" key="4">
    <source>
        <dbReference type="ARBA" id="ARBA00022500"/>
    </source>
</evidence>
<dbReference type="InterPro" id="IPR003660">
    <property type="entry name" value="HAMP_dom"/>
</dbReference>
<keyword evidence="9 11" id="KW-0807">Transducer</keyword>
<reference evidence="16" key="1">
    <citation type="journal article" date="2018" name="Genome Biol.">
        <title>SKESA: strategic k-mer extension for scrupulous assemblies.</title>
        <authorList>
            <person name="Souvorov A."/>
            <person name="Agarwala R."/>
            <person name="Lipman D.J."/>
        </authorList>
    </citation>
    <scope>NUCLEOTIDE SEQUENCE</scope>
    <source>
        <strain evidence="16">Salmonella enterica</strain>
    </source>
</reference>
<evidence type="ECO:0000256" key="5">
    <source>
        <dbReference type="ARBA" id="ARBA00022519"/>
    </source>
</evidence>
<evidence type="ECO:0000313" key="19">
    <source>
        <dbReference type="EMBL" id="HAB4677891.1"/>
    </source>
</evidence>
<dbReference type="EMBL" id="DAAGVC010000002">
    <property type="protein sequence ID" value="HAB4677891.1"/>
    <property type="molecule type" value="Genomic_DNA"/>
</dbReference>
<evidence type="ECO:0000256" key="12">
    <source>
        <dbReference type="SAM" id="MobiDB-lite"/>
    </source>
</evidence>
<feature type="domain" description="HAMP" evidence="14">
    <location>
        <begin position="216"/>
        <end position="268"/>
    </location>
</feature>
<evidence type="ECO:0000313" key="18">
    <source>
        <dbReference type="EMBL" id="HAB4030807.1"/>
    </source>
</evidence>
<dbReference type="InterPro" id="IPR004089">
    <property type="entry name" value="MCPsignal_dom"/>
</dbReference>
<dbReference type="InterPro" id="IPR004090">
    <property type="entry name" value="Chemotax_Me-accpt_rcpt"/>
</dbReference>
<feature type="domain" description="Methyl-accepting transducer" evidence="13">
    <location>
        <begin position="273"/>
        <end position="502"/>
    </location>
</feature>
<evidence type="ECO:0000256" key="1">
    <source>
        <dbReference type="ARBA" id="ARBA00004429"/>
    </source>
</evidence>
<dbReference type="GO" id="GO:0004888">
    <property type="term" value="F:transmembrane signaling receptor activity"/>
    <property type="evidence" value="ECO:0007669"/>
    <property type="project" value="InterPro"/>
</dbReference>
<evidence type="ECO:0000256" key="11">
    <source>
        <dbReference type="PROSITE-ProRule" id="PRU00284"/>
    </source>
</evidence>
<dbReference type="AlphaFoldDB" id="A0A6X8KKP4"/>
<evidence type="ECO:0000259" key="13">
    <source>
        <dbReference type="PROSITE" id="PS50111"/>
    </source>
</evidence>
<accession>A0A6X8KKP4</accession>
<comment type="similarity">
    <text evidence="10">Belongs to the methyl-accepting chemotaxis (MCP) protein family.</text>
</comment>
<evidence type="ECO:0000256" key="2">
    <source>
        <dbReference type="ARBA" id="ARBA00022475"/>
    </source>
</evidence>
<evidence type="ECO:0000313" key="16">
    <source>
        <dbReference type="EMBL" id="HAB2007429.1"/>
    </source>
</evidence>
<dbReference type="GO" id="GO:0005886">
    <property type="term" value="C:plasma membrane"/>
    <property type="evidence" value="ECO:0007669"/>
    <property type="project" value="UniProtKB-SubCell"/>
</dbReference>
<dbReference type="GO" id="GO:0007165">
    <property type="term" value="P:signal transduction"/>
    <property type="evidence" value="ECO:0007669"/>
    <property type="project" value="UniProtKB-KW"/>
</dbReference>
<name>A0A6X8KKP4_SALET</name>
<evidence type="ECO:0000256" key="7">
    <source>
        <dbReference type="ARBA" id="ARBA00022989"/>
    </source>
</evidence>
<dbReference type="EMBL" id="DAAFYI010000002">
    <property type="protein sequence ID" value="HAB2007429.1"/>
    <property type="molecule type" value="Genomic_DNA"/>
</dbReference>
<keyword evidence="4" id="KW-0145">Chemotaxis</keyword>
<dbReference type="SUPFAM" id="SSF58104">
    <property type="entry name" value="Methyl-accepting chemotaxis protein (MCP) signaling domain"/>
    <property type="match status" value="1"/>
</dbReference>
<gene>
    <name evidence="16" type="ORF">GB037_01060</name>
    <name evidence="20" type="ORF">GB614_06235</name>
    <name evidence="17" type="ORF">GBV61_06790</name>
    <name evidence="15" type="ORF">GBX92_05310</name>
    <name evidence="18" type="ORF">GBY45_06290</name>
    <name evidence="19" type="ORF">GBZ53_06735</name>
</gene>
<dbReference type="InterPro" id="IPR003122">
    <property type="entry name" value="Tar_rcpt_lig-bd"/>
</dbReference>
<dbReference type="EMBL" id="DAAHJG010000002">
    <property type="protein sequence ID" value="HAB6333916.1"/>
    <property type="molecule type" value="Genomic_DNA"/>
</dbReference>
<evidence type="ECO:0000313" key="17">
    <source>
        <dbReference type="EMBL" id="HAB3818949.1"/>
    </source>
</evidence>
<comment type="subcellular location">
    <subcellularLocation>
        <location evidence="1">Cell inner membrane</location>
        <topology evidence="1">Multi-pass membrane protein</topology>
    </subcellularLocation>
</comment>
<dbReference type="Pfam" id="PF00015">
    <property type="entry name" value="MCPsignal"/>
    <property type="match status" value="1"/>
</dbReference>
<evidence type="ECO:0000256" key="10">
    <source>
        <dbReference type="ARBA" id="ARBA00029447"/>
    </source>
</evidence>
<evidence type="ECO:0000256" key="3">
    <source>
        <dbReference type="ARBA" id="ARBA00022481"/>
    </source>
</evidence>
<keyword evidence="3" id="KW-0488">Methylation</keyword>
<evidence type="ECO:0000256" key="9">
    <source>
        <dbReference type="ARBA" id="ARBA00023224"/>
    </source>
</evidence>
<reference evidence="16" key="2">
    <citation type="submission" date="2019-10" db="EMBL/GenBank/DDBJ databases">
        <authorList>
            <consortium name="NCBI Pathogen Detection Project"/>
        </authorList>
    </citation>
    <scope>NUCLEOTIDE SEQUENCE</scope>
    <source>
        <strain evidence="16">Salmonella enterica</strain>
    </source>
</reference>
<keyword evidence="6" id="KW-0812">Transmembrane</keyword>
<dbReference type="PANTHER" id="PTHR43531:SF14">
    <property type="entry name" value="METHYL-ACCEPTING CHEMOTAXIS PROTEIN I-RELATED"/>
    <property type="match status" value="1"/>
</dbReference>
<protein>
    <submittedName>
        <fullName evidence="16">Methyl-accepting chemotaxis protein</fullName>
    </submittedName>
</protein>
<keyword evidence="2" id="KW-1003">Cell membrane</keyword>
<keyword evidence="5" id="KW-0997">Cell inner membrane</keyword>
<dbReference type="Pfam" id="PF02203">
    <property type="entry name" value="TarH"/>
    <property type="match status" value="1"/>
</dbReference>
<evidence type="ECO:0000313" key="20">
    <source>
        <dbReference type="EMBL" id="HAB6333916.1"/>
    </source>
</evidence>
<evidence type="ECO:0000259" key="14">
    <source>
        <dbReference type="PROSITE" id="PS50885"/>
    </source>
</evidence>
<evidence type="ECO:0000313" key="15">
    <source>
        <dbReference type="EMBL" id="HAB1649503.1"/>
    </source>
</evidence>
<sequence length="558" mass="60550">MNLIRDIKIRTMMIIILIIFSVLWGGVSAFALHSLKQLTTELSLTDIQQENADIINGANGLYYQVGKTLDHTLDAIRKNDIATTSEELESAAADISKRRAGLEKFKTVDHGSIDKATADVIYNSSYQLFTRAIIPMYDALKAGRDDEYVQLSNHTGRELRRNFTAAIEQYNTELDKLARDAKQRITWWVDTCRNVLIAALVIGLLIVFLTDRYLVRYLVKPLERIQAHLQILADGKLQTRIMDMGNNCVGKLVPFIQDMQDNWVRTVSDIRSSADEIYRSAGEIAVGNSDLSSRTEEQASALEQTAASMEELSAVVKQNADNASQASQLAQTASQAANKGGEIVGHVVSTMNNISTSSQKIVDIIGVINSIAFQTNILALNAAVEAARAGEQGRGFAVVASEVRNLAQRSAQSAKEIEGLIAASADSVKTGSEQVALAGEAMAKIVMDVTNVTDIMGEIASASAEQSKGITQVGQAVVEMDSVTQQNAALVEQSSAASASLEEQARRLTEVVSIFQLATANEQLSVQSSQAQVQQKKDPPVDVNKAPARVSANNWETF</sequence>
<dbReference type="CDD" id="cd11386">
    <property type="entry name" value="MCP_signal"/>
    <property type="match status" value="1"/>
</dbReference>
<feature type="region of interest" description="Disordered" evidence="12">
    <location>
        <begin position="529"/>
        <end position="558"/>
    </location>
</feature>
<dbReference type="PANTHER" id="PTHR43531">
    <property type="entry name" value="PROTEIN ICFG"/>
    <property type="match status" value="1"/>
</dbReference>
<dbReference type="Gene3D" id="1.10.287.950">
    <property type="entry name" value="Methyl-accepting chemotaxis protein"/>
    <property type="match status" value="1"/>
</dbReference>
<comment type="caution">
    <text evidence="16">The sequence shown here is derived from an EMBL/GenBank/DDBJ whole genome shotgun (WGS) entry which is preliminary data.</text>
</comment>
<evidence type="ECO:0000256" key="8">
    <source>
        <dbReference type="ARBA" id="ARBA00023136"/>
    </source>
</evidence>
<dbReference type="PROSITE" id="PS50885">
    <property type="entry name" value="HAMP"/>
    <property type="match status" value="1"/>
</dbReference>
<evidence type="ECO:0000256" key="6">
    <source>
        <dbReference type="ARBA" id="ARBA00022692"/>
    </source>
</evidence>
<dbReference type="FunFam" id="1.10.287.950:FF:000001">
    <property type="entry name" value="Methyl-accepting chemotaxis sensory transducer"/>
    <property type="match status" value="1"/>
</dbReference>
<dbReference type="InterPro" id="IPR051310">
    <property type="entry name" value="MCP_chemotaxis"/>
</dbReference>
<dbReference type="EMBL" id="DAAFVE010000002">
    <property type="protein sequence ID" value="HAB1649503.1"/>
    <property type="molecule type" value="Genomic_DNA"/>
</dbReference>
<dbReference type="PROSITE" id="PS50111">
    <property type="entry name" value="CHEMOTAXIS_TRANSDUC_2"/>
    <property type="match status" value="1"/>
</dbReference>
<dbReference type="EMBL" id="DAAGPO010000002">
    <property type="protein sequence ID" value="HAB4030807.1"/>
    <property type="molecule type" value="Genomic_DNA"/>
</dbReference>
<keyword evidence="7" id="KW-1133">Transmembrane helix</keyword>